<dbReference type="RefSeq" id="WP_110793843.1">
    <property type="nucleotide sequence ID" value="NZ_QJRY01000011.1"/>
</dbReference>
<dbReference type="EMBL" id="QJRY01000011">
    <property type="protein sequence ID" value="PYB70014.1"/>
    <property type="molecule type" value="Genomic_DNA"/>
</dbReference>
<proteinExistence type="predicted"/>
<comment type="caution">
    <text evidence="1">The sequence shown here is derived from an EMBL/GenBank/DDBJ whole genome shotgun (WGS) entry which is preliminary data.</text>
</comment>
<organism evidence="1 2">
    <name type="scientific">Rhizobium wuzhouense</name>
    <dbReference type="NCBI Taxonomy" id="1986026"/>
    <lineage>
        <taxon>Bacteria</taxon>
        <taxon>Pseudomonadati</taxon>
        <taxon>Pseudomonadota</taxon>
        <taxon>Alphaproteobacteria</taxon>
        <taxon>Hyphomicrobiales</taxon>
        <taxon>Rhizobiaceae</taxon>
        <taxon>Rhizobium/Agrobacterium group</taxon>
        <taxon>Rhizobium</taxon>
    </lineage>
</organism>
<protein>
    <submittedName>
        <fullName evidence="1">Uncharacterized protein</fullName>
    </submittedName>
</protein>
<evidence type="ECO:0000313" key="1">
    <source>
        <dbReference type="EMBL" id="PYB70014.1"/>
    </source>
</evidence>
<sequence length="71" mass="7922">MPISFKYKGRSFSNARSMSAAVERDLKADMERKLRQAASSAGVQISKKSDGNFAIKGSTTQMERFNNRFGK</sequence>
<dbReference type="Proteomes" id="UP000247536">
    <property type="component" value="Unassembled WGS sequence"/>
</dbReference>
<name>A0ABX5NL16_9HYPH</name>
<accession>A0ABX5NL16</accession>
<gene>
    <name evidence="1" type="ORF">DMY87_22265</name>
</gene>
<keyword evidence="2" id="KW-1185">Reference proteome</keyword>
<reference evidence="1 2" key="1">
    <citation type="submission" date="2018-06" db="EMBL/GenBank/DDBJ databases">
        <title>Rhizobium wuzhouense sp. nov., isolated from roots of Oryza officinalis.</title>
        <authorList>
            <person name="Yuan T."/>
        </authorList>
    </citation>
    <scope>NUCLEOTIDE SEQUENCE [LARGE SCALE GENOMIC DNA]</scope>
    <source>
        <strain evidence="1 2">W44</strain>
    </source>
</reference>
<evidence type="ECO:0000313" key="2">
    <source>
        <dbReference type="Proteomes" id="UP000247536"/>
    </source>
</evidence>